<dbReference type="InterPro" id="IPR011009">
    <property type="entry name" value="Kinase-like_dom_sf"/>
</dbReference>
<evidence type="ECO:0000313" key="3">
    <source>
        <dbReference type="Proteomes" id="UP001213000"/>
    </source>
</evidence>
<evidence type="ECO:0000259" key="1">
    <source>
        <dbReference type="Pfam" id="PF01636"/>
    </source>
</evidence>
<accession>A0AAD5YVB4</accession>
<organism evidence="2 3">
    <name type="scientific">Leucocoprinus birnbaumii</name>
    <dbReference type="NCBI Taxonomy" id="56174"/>
    <lineage>
        <taxon>Eukaryota</taxon>
        <taxon>Fungi</taxon>
        <taxon>Dikarya</taxon>
        <taxon>Basidiomycota</taxon>
        <taxon>Agaricomycotina</taxon>
        <taxon>Agaricomycetes</taxon>
        <taxon>Agaricomycetidae</taxon>
        <taxon>Agaricales</taxon>
        <taxon>Agaricineae</taxon>
        <taxon>Agaricaceae</taxon>
        <taxon>Leucocoprinus</taxon>
    </lineage>
</organism>
<keyword evidence="3" id="KW-1185">Reference proteome</keyword>
<dbReference type="InterPro" id="IPR051035">
    <property type="entry name" value="Mito_inheritance_9"/>
</dbReference>
<dbReference type="SUPFAM" id="SSF56112">
    <property type="entry name" value="Protein kinase-like (PK-like)"/>
    <property type="match status" value="1"/>
</dbReference>
<name>A0AAD5YVB4_9AGAR</name>
<protein>
    <recommendedName>
        <fullName evidence="1">Aminoglycoside phosphotransferase domain-containing protein</fullName>
    </recommendedName>
</protein>
<dbReference type="Proteomes" id="UP001213000">
    <property type="component" value="Unassembled WGS sequence"/>
</dbReference>
<dbReference type="PANTHER" id="PTHR36091">
    <property type="entry name" value="ALTERED INHERITANCE OF MITOCHONDRIA PROTEIN 9, MITOCHONDRIAL"/>
    <property type="match status" value="1"/>
</dbReference>
<dbReference type="EMBL" id="JANIEX010000473">
    <property type="protein sequence ID" value="KAJ3566609.1"/>
    <property type="molecule type" value="Genomic_DNA"/>
</dbReference>
<dbReference type="PANTHER" id="PTHR36091:SF2">
    <property type="entry name" value="AMINOGLYCOSIDE PHOSPHOTRANSFERASE DOMAIN-CONTAINING PROTEIN"/>
    <property type="match status" value="1"/>
</dbReference>
<dbReference type="Pfam" id="PF01636">
    <property type="entry name" value="APH"/>
    <property type="match status" value="1"/>
</dbReference>
<dbReference type="Gene3D" id="3.30.200.20">
    <property type="entry name" value="Phosphorylase Kinase, domain 1"/>
    <property type="match status" value="1"/>
</dbReference>
<sequence length="538" mass="60996">MPGPPHSLFNYTSGSWLVNNELRLAERKHAFDDNELRRLAAQSVGRALQDVDTMEKLDEGGFNRIFLITMHDGFQMIARVPYPVTEPKFYAVASEVATMAFLRAHGLPVPKVYGYSPTSDNAAKTEYIFLEFVKGTKLTDVWMQLKEADLASVLRQLVKLESLIMSIPFPAGGSLYYADDLEKVAGGKTGIPMSLNGKRFCIGPDVRLHMWYGRRSQLDVNRGPYKNPEAALPAAARKEIAYLERFGRPLLPFQRGRREAYKYEEQSPLDHIKNLQRYLLMASSLIPNDPSLRAFCIRHPDLQPSNVMVATSPDSGQLEIVSLLDWQHAPILPRFLIAGIPDRLQNYDDPDSRNLIPPSFPPDVDKMEESELMEAVGLHHARLVHFHYAKGTEELNKLHHDALSDPTSAFIRRLFYQAGAPWEAETHDLKALLIEAMEEWEKLAGAGVPCPVEFEPDDVSETKAFSKRLQLADENVENIRGMVGFETETWVPSDHYRMAKSLAELVKLKVLTAIPKGELRDRTQANWFLDDMNEEDYM</sequence>
<proteinExistence type="predicted"/>
<gene>
    <name evidence="2" type="ORF">NP233_g6888</name>
</gene>
<dbReference type="AlphaFoldDB" id="A0AAD5YVB4"/>
<reference evidence="2" key="1">
    <citation type="submission" date="2022-07" db="EMBL/GenBank/DDBJ databases">
        <title>Genome Sequence of Leucocoprinus birnbaumii.</title>
        <authorList>
            <person name="Buettner E."/>
        </authorList>
    </citation>
    <scope>NUCLEOTIDE SEQUENCE</scope>
    <source>
        <strain evidence="2">VT141</strain>
    </source>
</reference>
<comment type="caution">
    <text evidence="2">The sequence shown here is derived from an EMBL/GenBank/DDBJ whole genome shotgun (WGS) entry which is preliminary data.</text>
</comment>
<dbReference type="InterPro" id="IPR002575">
    <property type="entry name" value="Aminoglycoside_PTrfase"/>
</dbReference>
<dbReference type="GO" id="GO:0005739">
    <property type="term" value="C:mitochondrion"/>
    <property type="evidence" value="ECO:0007669"/>
    <property type="project" value="TreeGrafter"/>
</dbReference>
<evidence type="ECO:0000313" key="2">
    <source>
        <dbReference type="EMBL" id="KAJ3566609.1"/>
    </source>
</evidence>
<feature type="domain" description="Aminoglycoside phosphotransferase" evidence="1">
    <location>
        <begin position="61"/>
        <end position="329"/>
    </location>
</feature>